<dbReference type="InterPro" id="IPR016188">
    <property type="entry name" value="PurM-like_N"/>
</dbReference>
<keyword evidence="1" id="KW-0067">ATP-binding</keyword>
<dbReference type="Gene3D" id="3.90.650.10">
    <property type="entry name" value="PurM-like C-terminal domain"/>
    <property type="match status" value="1"/>
</dbReference>
<feature type="binding site" evidence="1">
    <location>
        <position position="57"/>
    </location>
    <ligand>
        <name>substrate</name>
    </ligand>
</feature>
<comment type="miscellaneous">
    <text evidence="1">Reaction mechanism of ThiL seems to utilize a direct, inline transfer of the gamma-phosphate of ATP to TMP rather than a phosphorylated enzyme intermediate.</text>
</comment>
<dbReference type="SUPFAM" id="SSF55326">
    <property type="entry name" value="PurM N-terminal domain-like"/>
    <property type="match status" value="1"/>
</dbReference>
<dbReference type="GO" id="GO:0005524">
    <property type="term" value="F:ATP binding"/>
    <property type="evidence" value="ECO:0007669"/>
    <property type="project" value="UniProtKB-UniRule"/>
</dbReference>
<comment type="pathway">
    <text evidence="1">Cofactor biosynthesis; thiamine diphosphate biosynthesis; thiamine diphosphate from thiamine phosphate: step 1/1.</text>
</comment>
<evidence type="ECO:0000256" key="1">
    <source>
        <dbReference type="HAMAP-Rule" id="MF_02128"/>
    </source>
</evidence>
<gene>
    <name evidence="1 4" type="primary">thiL</name>
    <name evidence="4" type="ORF">NCTC13354_01761</name>
</gene>
<keyword evidence="1" id="KW-0547">Nucleotide-binding</keyword>
<feature type="binding site" evidence="1">
    <location>
        <position position="35"/>
    </location>
    <ligand>
        <name>Mg(2+)</name>
        <dbReference type="ChEBI" id="CHEBI:18420"/>
        <label>3</label>
    </ligand>
</feature>
<dbReference type="KEGG" id="tbw:NCTC13354_01761"/>
<dbReference type="OrthoDB" id="9802811at2"/>
<feature type="binding site" evidence="1">
    <location>
        <position position="221"/>
    </location>
    <ligand>
        <name>Mg(2+)</name>
        <dbReference type="ChEBI" id="CHEBI:18420"/>
        <label>5</label>
    </ligand>
</feature>
<dbReference type="EC" id="2.7.4.16" evidence="1"/>
<organism evidence="4 5">
    <name type="scientific">Trueperella bialowiezensis</name>
    <dbReference type="NCBI Taxonomy" id="312285"/>
    <lineage>
        <taxon>Bacteria</taxon>
        <taxon>Bacillati</taxon>
        <taxon>Actinomycetota</taxon>
        <taxon>Actinomycetes</taxon>
        <taxon>Actinomycetales</taxon>
        <taxon>Actinomycetaceae</taxon>
        <taxon>Trueperella</taxon>
    </lineage>
</organism>
<dbReference type="EMBL" id="LR134476">
    <property type="protein sequence ID" value="VEI14030.1"/>
    <property type="molecule type" value="Genomic_DNA"/>
</dbReference>
<dbReference type="InterPro" id="IPR010918">
    <property type="entry name" value="PurM-like_C_dom"/>
</dbReference>
<feature type="binding site" evidence="1">
    <location>
        <position position="48"/>
    </location>
    <ligand>
        <name>Mg(2+)</name>
        <dbReference type="ChEBI" id="CHEBI:18420"/>
        <label>4</label>
    </ligand>
</feature>
<feature type="binding site" evidence="1">
    <location>
        <position position="127"/>
    </location>
    <ligand>
        <name>Mg(2+)</name>
        <dbReference type="ChEBI" id="CHEBI:18420"/>
        <label>1</label>
    </ligand>
</feature>
<feature type="domain" description="PurM-like N-terminal" evidence="2">
    <location>
        <begin position="33"/>
        <end position="142"/>
    </location>
</feature>
<comment type="function">
    <text evidence="1">Catalyzes the ATP-dependent phosphorylation of thiamine-monophosphate (TMP) to form thiamine-pyrophosphate (TPP), the active form of vitamin B1.</text>
</comment>
<name>A0A3S4YZ66_9ACTO</name>
<dbReference type="Pfam" id="PF00586">
    <property type="entry name" value="AIRS"/>
    <property type="match status" value="1"/>
</dbReference>
<dbReference type="InterPro" id="IPR036921">
    <property type="entry name" value="PurM-like_N_sf"/>
</dbReference>
<feature type="binding site" evidence="1">
    <location>
        <position position="50"/>
    </location>
    <ligand>
        <name>Mg(2+)</name>
        <dbReference type="ChEBI" id="CHEBI:18420"/>
        <label>1</label>
    </ligand>
</feature>
<evidence type="ECO:0000259" key="3">
    <source>
        <dbReference type="Pfam" id="PF02769"/>
    </source>
</evidence>
<feature type="binding site" evidence="1">
    <location>
        <position position="152"/>
    </location>
    <ligand>
        <name>ATP</name>
        <dbReference type="ChEBI" id="CHEBI:30616"/>
    </ligand>
</feature>
<feature type="binding site" evidence="1">
    <location>
        <position position="272"/>
    </location>
    <ligand>
        <name>substrate</name>
    </ligand>
</feature>
<dbReference type="InterPro" id="IPR036676">
    <property type="entry name" value="PurM-like_C_sf"/>
</dbReference>
<dbReference type="PANTHER" id="PTHR30270">
    <property type="entry name" value="THIAMINE-MONOPHOSPHATE KINASE"/>
    <property type="match status" value="1"/>
</dbReference>
<feature type="binding site" evidence="1">
    <location>
        <position position="49"/>
    </location>
    <ligand>
        <name>Mg(2+)</name>
        <dbReference type="ChEBI" id="CHEBI:18420"/>
        <label>1</label>
    </ligand>
</feature>
<accession>A0A3S4YZ66</accession>
<feature type="binding site" evidence="1">
    <location>
        <position position="35"/>
    </location>
    <ligand>
        <name>Mg(2+)</name>
        <dbReference type="ChEBI" id="CHEBI:18420"/>
        <label>4</label>
    </ligand>
</feature>
<reference evidence="4 5" key="1">
    <citation type="submission" date="2018-12" db="EMBL/GenBank/DDBJ databases">
        <authorList>
            <consortium name="Pathogen Informatics"/>
        </authorList>
    </citation>
    <scope>NUCLEOTIDE SEQUENCE [LARGE SCALE GENOMIC DNA]</scope>
    <source>
        <strain evidence="4 5">NCTC13354</strain>
    </source>
</reference>
<keyword evidence="1 4" id="KW-0418">Kinase</keyword>
<feature type="binding site" evidence="1">
    <location>
        <position position="79"/>
    </location>
    <ligand>
        <name>Mg(2+)</name>
        <dbReference type="ChEBI" id="CHEBI:18420"/>
        <label>4</label>
    </ligand>
</feature>
<comment type="catalytic activity">
    <reaction evidence="1">
        <text>thiamine phosphate + ATP = thiamine diphosphate + ADP</text>
        <dbReference type="Rhea" id="RHEA:15913"/>
        <dbReference type="ChEBI" id="CHEBI:30616"/>
        <dbReference type="ChEBI" id="CHEBI:37575"/>
        <dbReference type="ChEBI" id="CHEBI:58937"/>
        <dbReference type="ChEBI" id="CHEBI:456216"/>
        <dbReference type="EC" id="2.7.4.16"/>
    </reaction>
</comment>
<dbReference type="GO" id="GO:0009228">
    <property type="term" value="P:thiamine biosynthetic process"/>
    <property type="evidence" value="ECO:0007669"/>
    <property type="project" value="UniProtKB-KW"/>
</dbReference>
<dbReference type="PANTHER" id="PTHR30270:SF0">
    <property type="entry name" value="THIAMINE-MONOPHOSPHATE KINASE"/>
    <property type="match status" value="1"/>
</dbReference>
<dbReference type="AlphaFoldDB" id="A0A3S4YZ66"/>
<dbReference type="Pfam" id="PF02769">
    <property type="entry name" value="AIRS_C"/>
    <property type="match status" value="1"/>
</dbReference>
<keyword evidence="1" id="KW-0479">Metal-binding</keyword>
<dbReference type="UniPathway" id="UPA00060">
    <property type="reaction ID" value="UER00142"/>
</dbReference>
<evidence type="ECO:0000259" key="2">
    <source>
        <dbReference type="Pfam" id="PF00586"/>
    </source>
</evidence>
<dbReference type="Proteomes" id="UP000269542">
    <property type="component" value="Chromosome"/>
</dbReference>
<sequence>MMVSMLISETTEDILLSRFLPLLPASSAIVPTGDDSAVLHMRGHTAVSTDMLVEDRHFRRDWSSGSDVGFRAAMQNLADAVAMGARPRSLVISLGLPGDLEVEWVEDFARGLAEACSGLGVSVDGGDLVGADEIVIGVTVLGDMEGREPVLRGGAQPGDIVIHAGNLGHGRAGYEILNAGIEVDDALAPLVDDFRRPKPPLEQALAAAQSGVLTAMMDVSDGLIRDARRMAKASGVWMNFSGANLEPRLKDLAIAAGRLRANRREWLYTGGEDHGFLATIRPGTPVPAGFVEIGEVMGASQGGRVTLEGRDIAGLGGWEHFGG</sequence>
<dbReference type="Gene3D" id="3.30.1330.10">
    <property type="entry name" value="PurM-like, N-terminal domain"/>
    <property type="match status" value="1"/>
</dbReference>
<feature type="binding site" evidence="1">
    <location>
        <position position="79"/>
    </location>
    <ligand>
        <name>Mg(2+)</name>
        <dbReference type="ChEBI" id="CHEBI:18420"/>
        <label>3</label>
    </ligand>
</feature>
<evidence type="ECO:0000313" key="5">
    <source>
        <dbReference type="Proteomes" id="UP000269542"/>
    </source>
</evidence>
<feature type="binding site" evidence="1">
    <location>
        <position position="218"/>
    </location>
    <ligand>
        <name>Mg(2+)</name>
        <dbReference type="ChEBI" id="CHEBI:18420"/>
        <label>3</label>
    </ligand>
</feature>
<dbReference type="InterPro" id="IPR006283">
    <property type="entry name" value="ThiL-like"/>
</dbReference>
<feature type="domain" description="PurM-like C-terminal" evidence="3">
    <location>
        <begin position="156"/>
        <end position="241"/>
    </location>
</feature>
<dbReference type="PIRSF" id="PIRSF005303">
    <property type="entry name" value="Thiam_monoph_kin"/>
    <property type="match status" value="1"/>
</dbReference>
<feature type="binding site" evidence="1">
    <location>
        <position position="79"/>
    </location>
    <ligand>
        <name>Mg(2+)</name>
        <dbReference type="ChEBI" id="CHEBI:18420"/>
        <label>2</label>
    </ligand>
</feature>
<keyword evidence="1" id="KW-0460">Magnesium</keyword>
<dbReference type="CDD" id="cd02194">
    <property type="entry name" value="ThiL"/>
    <property type="match status" value="1"/>
</dbReference>
<evidence type="ECO:0000313" key="4">
    <source>
        <dbReference type="EMBL" id="VEI14030.1"/>
    </source>
</evidence>
<proteinExistence type="inferred from homology"/>
<comment type="similarity">
    <text evidence="1">Belongs to the thiamine-monophosphate kinase family.</text>
</comment>
<keyword evidence="5" id="KW-1185">Reference proteome</keyword>
<dbReference type="HAMAP" id="MF_02128">
    <property type="entry name" value="TMP_kinase"/>
    <property type="match status" value="1"/>
</dbReference>
<dbReference type="GO" id="GO:0009030">
    <property type="term" value="F:thiamine-phosphate kinase activity"/>
    <property type="evidence" value="ECO:0007669"/>
    <property type="project" value="UniProtKB-UniRule"/>
</dbReference>
<keyword evidence="1" id="KW-0784">Thiamine biosynthesis</keyword>
<protein>
    <recommendedName>
        <fullName evidence="1">Thiamine-monophosphate kinase</fullName>
        <shortName evidence="1">TMP kinase</shortName>
        <shortName evidence="1">Thiamine-phosphate kinase</shortName>
        <ecNumber evidence="1">2.7.4.16</ecNumber>
    </recommendedName>
</protein>
<dbReference type="GO" id="GO:0009229">
    <property type="term" value="P:thiamine diphosphate biosynthetic process"/>
    <property type="evidence" value="ECO:0007669"/>
    <property type="project" value="UniProtKB-UniRule"/>
</dbReference>
<keyword evidence="1 4" id="KW-0808">Transferase</keyword>
<feature type="binding site" evidence="1">
    <location>
        <begin position="126"/>
        <end position="127"/>
    </location>
    <ligand>
        <name>ATP</name>
        <dbReference type="ChEBI" id="CHEBI:30616"/>
    </ligand>
</feature>
<feature type="binding site" evidence="1">
    <location>
        <position position="50"/>
    </location>
    <ligand>
        <name>Mg(2+)</name>
        <dbReference type="ChEBI" id="CHEBI:18420"/>
        <label>2</label>
    </ligand>
</feature>
<dbReference type="GO" id="GO:0000287">
    <property type="term" value="F:magnesium ion binding"/>
    <property type="evidence" value="ECO:0007669"/>
    <property type="project" value="UniProtKB-UniRule"/>
</dbReference>
<feature type="binding site" evidence="1">
    <location>
        <position position="318"/>
    </location>
    <ligand>
        <name>substrate</name>
    </ligand>
</feature>
<comment type="caution">
    <text evidence="1">Lacks conserved residue(s) required for the propagation of feature annotation.</text>
</comment>
<feature type="binding site" evidence="1">
    <location>
        <position position="220"/>
    </location>
    <ligand>
        <name>ATP</name>
        <dbReference type="ChEBI" id="CHEBI:30616"/>
    </ligand>
</feature>
<dbReference type="NCBIfam" id="TIGR01379">
    <property type="entry name" value="thiL"/>
    <property type="match status" value="1"/>
</dbReference>
<dbReference type="NCBIfam" id="NF004351">
    <property type="entry name" value="PRK05731.1-4"/>
    <property type="match status" value="1"/>
</dbReference>
<dbReference type="SUPFAM" id="SSF56042">
    <property type="entry name" value="PurM C-terminal domain-like"/>
    <property type="match status" value="1"/>
</dbReference>